<proteinExistence type="predicted"/>
<gene>
    <name evidence="1" type="ORF">BSTOLATCC_MIC58051</name>
</gene>
<evidence type="ECO:0000313" key="2">
    <source>
        <dbReference type="Proteomes" id="UP001162131"/>
    </source>
</evidence>
<organism evidence="1 2">
    <name type="scientific">Blepharisma stoltei</name>
    <dbReference type="NCBI Taxonomy" id="1481888"/>
    <lineage>
        <taxon>Eukaryota</taxon>
        <taxon>Sar</taxon>
        <taxon>Alveolata</taxon>
        <taxon>Ciliophora</taxon>
        <taxon>Postciliodesmatophora</taxon>
        <taxon>Heterotrichea</taxon>
        <taxon>Heterotrichida</taxon>
        <taxon>Blepharismidae</taxon>
        <taxon>Blepharisma</taxon>
    </lineage>
</organism>
<name>A0AAU9K5N6_9CILI</name>
<dbReference type="AlphaFoldDB" id="A0AAU9K5N6"/>
<dbReference type="Proteomes" id="UP001162131">
    <property type="component" value="Unassembled WGS sequence"/>
</dbReference>
<sequence>MLLNTPFKLPERFLIPVLDAISDHKLPHTVNVPALYKQKIEVTEDMYPERPKSRSQLYLRLNPMIQKPWIGGFPIGKIVEEKENQAYKFIAKKYNVDIYKLEYNPPIHLTFKWSEYGGEEQAHAEALAAQKKFTELYKASRNQYRVSYCELTDAFFLQVRINHIFPNILFECDIDDARAIFEHDWYLVQNEFKNKFDDVKYRYRLVQKDEKMKKGKSITKFLFPADKFREYEDNNVFNCRKYNLVGPK</sequence>
<reference evidence="1" key="1">
    <citation type="submission" date="2021-09" db="EMBL/GenBank/DDBJ databases">
        <authorList>
            <consortium name="AG Swart"/>
            <person name="Singh M."/>
            <person name="Singh A."/>
            <person name="Seah K."/>
            <person name="Emmerich C."/>
        </authorList>
    </citation>
    <scope>NUCLEOTIDE SEQUENCE</scope>
    <source>
        <strain evidence="1">ATCC30299</strain>
    </source>
</reference>
<dbReference type="EMBL" id="CAJZBQ010000056">
    <property type="protein sequence ID" value="CAG9333233.1"/>
    <property type="molecule type" value="Genomic_DNA"/>
</dbReference>
<accession>A0AAU9K5N6</accession>
<comment type="caution">
    <text evidence="1">The sequence shown here is derived from an EMBL/GenBank/DDBJ whole genome shotgun (WGS) entry which is preliminary data.</text>
</comment>
<protein>
    <submittedName>
        <fullName evidence="1">Uncharacterized protein</fullName>
    </submittedName>
</protein>
<keyword evidence="2" id="KW-1185">Reference proteome</keyword>
<evidence type="ECO:0000313" key="1">
    <source>
        <dbReference type="EMBL" id="CAG9333233.1"/>
    </source>
</evidence>